<protein>
    <submittedName>
        <fullName evidence="1">Uncharacterized protein</fullName>
    </submittedName>
</protein>
<gene>
    <name evidence="1" type="ORF">CIRG_02787</name>
</gene>
<evidence type="ECO:0000313" key="2">
    <source>
        <dbReference type="Proteomes" id="UP000054565"/>
    </source>
</evidence>
<reference evidence="2" key="1">
    <citation type="journal article" date="2010" name="Genome Res.">
        <title>Population genomic sequencing of Coccidioides fungi reveals recent hybridization and transposon control.</title>
        <authorList>
            <person name="Neafsey D.E."/>
            <person name="Barker B.M."/>
            <person name="Sharpton T.J."/>
            <person name="Stajich J.E."/>
            <person name="Park D.J."/>
            <person name="Whiston E."/>
            <person name="Hung C.-Y."/>
            <person name="McMahan C."/>
            <person name="White J."/>
            <person name="Sykes S."/>
            <person name="Heiman D."/>
            <person name="Young S."/>
            <person name="Zeng Q."/>
            <person name="Abouelleil A."/>
            <person name="Aftuck L."/>
            <person name="Bessette D."/>
            <person name="Brown A."/>
            <person name="FitzGerald M."/>
            <person name="Lui A."/>
            <person name="Macdonald J.P."/>
            <person name="Priest M."/>
            <person name="Orbach M.J."/>
            <person name="Galgiani J.N."/>
            <person name="Kirkland T.N."/>
            <person name="Cole G.T."/>
            <person name="Birren B.W."/>
            <person name="Henn M.R."/>
            <person name="Taylor J.W."/>
            <person name="Rounsley S.D."/>
        </authorList>
    </citation>
    <scope>NUCLEOTIDE SEQUENCE [LARGE SCALE GENOMIC DNA]</scope>
    <source>
        <strain evidence="2">RMSCC 2394</strain>
    </source>
</reference>
<evidence type="ECO:0000313" key="1">
    <source>
        <dbReference type="EMBL" id="KMP03095.1"/>
    </source>
</evidence>
<organism evidence="1 2">
    <name type="scientific">Coccidioides immitis RMSCC 2394</name>
    <dbReference type="NCBI Taxonomy" id="404692"/>
    <lineage>
        <taxon>Eukaryota</taxon>
        <taxon>Fungi</taxon>
        <taxon>Dikarya</taxon>
        <taxon>Ascomycota</taxon>
        <taxon>Pezizomycotina</taxon>
        <taxon>Eurotiomycetes</taxon>
        <taxon>Eurotiomycetidae</taxon>
        <taxon>Onygenales</taxon>
        <taxon>Onygenaceae</taxon>
        <taxon>Coccidioides</taxon>
    </lineage>
</organism>
<sequence length="152" mass="16906">MVLPGSVTLLRIVENPINDTEFVYIPHDEELCSGDSILEPVSIRTLTWRWLLRRCWAWHKEFVESMTPSKVRCSAVQASTMWISFSSPAGAGLSSVKLYFLCVNGEASQLPRPLPVLHVCAIGADLLSQADEDIADISVRLVIPCREPRAVI</sequence>
<name>A0A0J6Y5S4_COCIT</name>
<dbReference type="AlphaFoldDB" id="A0A0J6Y5S4"/>
<accession>A0A0J6Y5S4</accession>
<proteinExistence type="predicted"/>
<dbReference type="Proteomes" id="UP000054565">
    <property type="component" value="Unassembled WGS sequence"/>
</dbReference>
<dbReference type="EMBL" id="DS028094">
    <property type="protein sequence ID" value="KMP03095.1"/>
    <property type="molecule type" value="Genomic_DNA"/>
</dbReference>